<dbReference type="STRING" id="1231657.A0A1Y2A6A8"/>
<dbReference type="Proteomes" id="UP000193144">
    <property type="component" value="Unassembled WGS sequence"/>
</dbReference>
<gene>
    <name evidence="3" type="ORF">BCR34DRAFT_381379</name>
</gene>
<dbReference type="SUPFAM" id="SSF48403">
    <property type="entry name" value="Ankyrin repeat"/>
    <property type="match status" value="1"/>
</dbReference>
<dbReference type="PANTHER" id="PTHR10039:SF16">
    <property type="entry name" value="GPI INOSITOL-DEACYLASE"/>
    <property type="match status" value="1"/>
</dbReference>
<proteinExistence type="predicted"/>
<dbReference type="PANTHER" id="PTHR10039">
    <property type="entry name" value="AMELOGENIN"/>
    <property type="match status" value="1"/>
</dbReference>
<keyword evidence="4" id="KW-1185">Reference proteome</keyword>
<comment type="caution">
    <text evidence="3">The sequence shown here is derived from an EMBL/GenBank/DDBJ whole genome shotgun (WGS) entry which is preliminary data.</text>
</comment>
<evidence type="ECO:0000313" key="3">
    <source>
        <dbReference type="EMBL" id="ORY18041.1"/>
    </source>
</evidence>
<dbReference type="SUPFAM" id="SSF52540">
    <property type="entry name" value="P-loop containing nucleoside triphosphate hydrolases"/>
    <property type="match status" value="1"/>
</dbReference>
<dbReference type="InterPro" id="IPR027417">
    <property type="entry name" value="P-loop_NTPase"/>
</dbReference>
<accession>A0A1Y2A6A8</accession>
<organism evidence="3 4">
    <name type="scientific">Clohesyomyces aquaticus</name>
    <dbReference type="NCBI Taxonomy" id="1231657"/>
    <lineage>
        <taxon>Eukaryota</taxon>
        <taxon>Fungi</taxon>
        <taxon>Dikarya</taxon>
        <taxon>Ascomycota</taxon>
        <taxon>Pezizomycotina</taxon>
        <taxon>Dothideomycetes</taxon>
        <taxon>Pleosporomycetidae</taxon>
        <taxon>Pleosporales</taxon>
        <taxon>Lindgomycetaceae</taxon>
        <taxon>Clohesyomyces</taxon>
    </lineage>
</organism>
<evidence type="ECO:0000256" key="1">
    <source>
        <dbReference type="ARBA" id="ARBA00022737"/>
    </source>
</evidence>
<keyword evidence="1" id="KW-0677">Repeat</keyword>
<dbReference type="Gene3D" id="1.25.40.20">
    <property type="entry name" value="Ankyrin repeat-containing domain"/>
    <property type="match status" value="1"/>
</dbReference>
<dbReference type="Pfam" id="PF24883">
    <property type="entry name" value="NPHP3_N"/>
    <property type="match status" value="1"/>
</dbReference>
<name>A0A1Y2A6A8_9PLEO</name>
<dbReference type="OrthoDB" id="1577640at2759"/>
<reference evidence="3 4" key="1">
    <citation type="submission" date="2016-07" db="EMBL/GenBank/DDBJ databases">
        <title>Pervasive Adenine N6-methylation of Active Genes in Fungi.</title>
        <authorList>
            <consortium name="DOE Joint Genome Institute"/>
            <person name="Mondo S.J."/>
            <person name="Dannebaum R.O."/>
            <person name="Kuo R.C."/>
            <person name="Labutti K."/>
            <person name="Haridas S."/>
            <person name="Kuo A."/>
            <person name="Salamov A."/>
            <person name="Ahrendt S.R."/>
            <person name="Lipzen A."/>
            <person name="Sullivan W."/>
            <person name="Andreopoulos W.B."/>
            <person name="Clum A."/>
            <person name="Lindquist E."/>
            <person name="Daum C."/>
            <person name="Ramamoorthy G.K."/>
            <person name="Gryganskyi A."/>
            <person name="Culley D."/>
            <person name="Magnuson J.K."/>
            <person name="James T.Y."/>
            <person name="O'Malley M.A."/>
            <person name="Stajich J.E."/>
            <person name="Spatafora J.W."/>
            <person name="Visel A."/>
            <person name="Grigoriev I.V."/>
        </authorList>
    </citation>
    <scope>NUCLEOTIDE SEQUENCE [LARGE SCALE GENOMIC DNA]</scope>
    <source>
        <strain evidence="3 4">CBS 115471</strain>
    </source>
</reference>
<dbReference type="InterPro" id="IPR056884">
    <property type="entry name" value="NPHP3-like_N"/>
</dbReference>
<evidence type="ECO:0000259" key="2">
    <source>
        <dbReference type="Pfam" id="PF24883"/>
    </source>
</evidence>
<sequence length="1178" mass="133378">MPALEIAASVAGFISLGIEVCEKLVSYYQKWDQCPNDMKDLVGDLGRFKDLLEEFKRMSNSGMFQQDLSDLVAEQLHLFEADIEKLDKKLKKIKAEAVPNGTWEKIKSQGRRFAYPFRKSTIEKLRETVESAMDHIRGSVELSTHRYAFSTNRSLDRLIGRWNASQLKSENASVFDSIGVSPLQQKLSNCRKERLRSTGLWVLENDTYKAWKDRKQQSIWIQGIAGSGKSVLCSSIVDDLEETVATLRNCVLEHFFESTDPTTCSMMSLLTATTHQLCCALGDEAASLILQDIRTKLDHSFGKYRPGVEDLKRAVDIAFEEAKAQHVFIVVDGLDECSDLEDVLSWLSNTMERTVGSVSWLFSSAPLPKIDLTLKTRTTAIRLGPAEVSADIKEYLEHQILNDEHLRKRGSAAKARIVESIMAKSEGVLFLYAVSALGSLRRCLCDADIDDWLDCMPPKTFDLYDRILFQMEEMHYEKAVTLLKWLIVAERPLRLEELVEGLLIDRTLHLNPKRRLSESDLLEICPMLVKTYERVFWDPKLEKEVRSTVMQLNHNVVKEYLFSDHLSHLSSGKYDIFRLSEECCQRQVAETCAIFILEQAKQKQPINSWHFCDVNIPEPRDFSINARGQFEFNLEADLRLVRDDVFDVFPLLGYAARYWPAHVGKYIEIRKECPLDLSAVMEILMTEELMTNSWKLYNHEQPYFSYYDWQKARSMAVDEKNRHSSRCQSHKDECVKYIPSGIVTNVPPLYAAVYFGWQPLVRWLINTGGFIYDGTKFESPIPSALQLAVMRGFRAIAQDLIAANCSVTEWIASGYDSYTPIQAASALGDASMIHILSERLNQDRCDAWSGTSLELAITKGGRDAVAEILNTLTGDYHTRWLREAITYCFCRRGKDDATIGLLIDKAKEHAARGENVLSQEAIVFAAAVPAILKECLPIAPDLDVENLNLALRQMASRVKSEPDLIGLTRGLISKAKTPILSKNTIGLYALLRQPQGLMDLVQGIAGGLLDQDLDRLARRLPESGLSYPGLIELDYSELPNLSALLFGCLYKTNVGGSLACYLADWIVLHRTGTKPPILVLDPPIIVDWQTEMQLTHAKENRPWTWGHKVVAPLPGDESGRIDGGLVGKMKGEVGKYFEAIIERHHSVSFHLDPYFPETHCWPQATRTIKEVLEMNMPY</sequence>
<dbReference type="InterPro" id="IPR036770">
    <property type="entry name" value="Ankyrin_rpt-contain_sf"/>
</dbReference>
<protein>
    <recommendedName>
        <fullName evidence="2">Nephrocystin 3-like N-terminal domain-containing protein</fullName>
    </recommendedName>
</protein>
<feature type="domain" description="Nephrocystin 3-like N-terminal" evidence="2">
    <location>
        <begin position="198"/>
        <end position="364"/>
    </location>
</feature>
<evidence type="ECO:0000313" key="4">
    <source>
        <dbReference type="Proteomes" id="UP000193144"/>
    </source>
</evidence>
<dbReference type="EMBL" id="MCFA01000009">
    <property type="protein sequence ID" value="ORY18041.1"/>
    <property type="molecule type" value="Genomic_DNA"/>
</dbReference>
<dbReference type="AlphaFoldDB" id="A0A1Y2A6A8"/>
<dbReference type="Gene3D" id="3.40.50.300">
    <property type="entry name" value="P-loop containing nucleotide triphosphate hydrolases"/>
    <property type="match status" value="1"/>
</dbReference>